<dbReference type="Gene3D" id="3.40.630.30">
    <property type="match status" value="1"/>
</dbReference>
<dbReference type="InterPro" id="IPR000182">
    <property type="entry name" value="GNAT_dom"/>
</dbReference>
<dbReference type="PROSITE" id="PS51186">
    <property type="entry name" value="GNAT"/>
    <property type="match status" value="1"/>
</dbReference>
<dbReference type="Proteomes" id="UP001596025">
    <property type="component" value="Unassembled WGS sequence"/>
</dbReference>
<proteinExistence type="predicted"/>
<organism evidence="4 5">
    <name type="scientific">Geodermatophilus arenarius</name>
    <dbReference type="NCBI Taxonomy" id="1137990"/>
    <lineage>
        <taxon>Bacteria</taxon>
        <taxon>Bacillati</taxon>
        <taxon>Actinomycetota</taxon>
        <taxon>Actinomycetes</taxon>
        <taxon>Geodermatophilales</taxon>
        <taxon>Geodermatophilaceae</taxon>
        <taxon>Geodermatophilus</taxon>
    </lineage>
</organism>
<evidence type="ECO:0000256" key="2">
    <source>
        <dbReference type="ARBA" id="ARBA00023315"/>
    </source>
</evidence>
<reference evidence="5" key="1">
    <citation type="journal article" date="2019" name="Int. J. Syst. Evol. Microbiol.">
        <title>The Global Catalogue of Microorganisms (GCM) 10K type strain sequencing project: providing services to taxonomists for standard genome sequencing and annotation.</title>
        <authorList>
            <consortium name="The Broad Institute Genomics Platform"/>
            <consortium name="The Broad Institute Genome Sequencing Center for Infectious Disease"/>
            <person name="Wu L."/>
            <person name="Ma J."/>
        </authorList>
    </citation>
    <scope>NUCLEOTIDE SEQUENCE [LARGE SCALE GENOMIC DNA]</scope>
    <source>
        <strain evidence="5">CCUG 62763</strain>
    </source>
</reference>
<accession>A0ABV9LFZ4</accession>
<evidence type="ECO:0000259" key="3">
    <source>
        <dbReference type="PROSITE" id="PS51186"/>
    </source>
</evidence>
<evidence type="ECO:0000313" key="5">
    <source>
        <dbReference type="Proteomes" id="UP001596025"/>
    </source>
</evidence>
<protein>
    <submittedName>
        <fullName evidence="4">GNAT family N-acetyltransferase</fullName>
        <ecNumber evidence="4">2.3.1.-</ecNumber>
    </submittedName>
</protein>
<dbReference type="GO" id="GO:0016746">
    <property type="term" value="F:acyltransferase activity"/>
    <property type="evidence" value="ECO:0007669"/>
    <property type="project" value="UniProtKB-KW"/>
</dbReference>
<keyword evidence="1 4" id="KW-0808">Transferase</keyword>
<evidence type="ECO:0000256" key="1">
    <source>
        <dbReference type="ARBA" id="ARBA00022679"/>
    </source>
</evidence>
<evidence type="ECO:0000313" key="4">
    <source>
        <dbReference type="EMBL" id="MFC4692317.1"/>
    </source>
</evidence>
<dbReference type="PANTHER" id="PTHR43877">
    <property type="entry name" value="AMINOALKYLPHOSPHONATE N-ACETYLTRANSFERASE-RELATED-RELATED"/>
    <property type="match status" value="1"/>
</dbReference>
<name>A0ABV9LFZ4_9ACTN</name>
<keyword evidence="2 4" id="KW-0012">Acyltransferase</keyword>
<dbReference type="EMBL" id="JBHSGR010000002">
    <property type="protein sequence ID" value="MFC4692317.1"/>
    <property type="molecule type" value="Genomic_DNA"/>
</dbReference>
<dbReference type="SUPFAM" id="SSF55729">
    <property type="entry name" value="Acyl-CoA N-acyltransferases (Nat)"/>
    <property type="match status" value="1"/>
</dbReference>
<keyword evidence="5" id="KW-1185">Reference proteome</keyword>
<dbReference type="InterPro" id="IPR050832">
    <property type="entry name" value="Bact_Acetyltransf"/>
</dbReference>
<gene>
    <name evidence="4" type="ORF">ACFO3M_02850</name>
</gene>
<dbReference type="InterPro" id="IPR016181">
    <property type="entry name" value="Acyl_CoA_acyltransferase"/>
</dbReference>
<dbReference type="RefSeq" id="WP_387986084.1">
    <property type="nucleotide sequence ID" value="NZ_JBHSGR010000002.1"/>
</dbReference>
<feature type="domain" description="N-acetyltransferase" evidence="3">
    <location>
        <begin position="1"/>
        <end position="146"/>
    </location>
</feature>
<comment type="caution">
    <text evidence="4">The sequence shown here is derived from an EMBL/GenBank/DDBJ whole genome shotgun (WGS) entry which is preliminary data.</text>
</comment>
<dbReference type="Pfam" id="PF00583">
    <property type="entry name" value="Acetyltransf_1"/>
    <property type="match status" value="1"/>
</dbReference>
<sequence>MRPAREADLPLVEAAERAYIRDVEPAQEAAWTAALDRNRALWRDDLARTTVLEVDGDPAGFVMWTPDDGAGLVVTVQVLPPYRRRGHGRRLLEACAADAAAAGHAEVRLGVHRDNPARALYETAGFVPAGEDGEYLLYRRVARAAR</sequence>
<dbReference type="EC" id="2.3.1.-" evidence="4"/>